<dbReference type="InterPro" id="IPR019378">
    <property type="entry name" value="GDP-Fuc_O-FucTrfase"/>
</dbReference>
<evidence type="ECO:0000256" key="1">
    <source>
        <dbReference type="ARBA" id="ARBA00004606"/>
    </source>
</evidence>
<dbReference type="GO" id="GO:0005737">
    <property type="term" value="C:cytoplasm"/>
    <property type="evidence" value="ECO:0007669"/>
    <property type="project" value="TreeGrafter"/>
</dbReference>
<dbReference type="EMBL" id="CACTIH010002138">
    <property type="protein sequence ID" value="CAA2973999.1"/>
    <property type="molecule type" value="Genomic_DNA"/>
</dbReference>
<evidence type="ECO:0000256" key="4">
    <source>
        <dbReference type="ARBA" id="ARBA00022676"/>
    </source>
</evidence>
<dbReference type="GO" id="GO:0016757">
    <property type="term" value="F:glycosyltransferase activity"/>
    <property type="evidence" value="ECO:0007669"/>
    <property type="project" value="UniProtKB-KW"/>
</dbReference>
<accession>A0A8S0R3M3</accession>
<keyword evidence="11" id="KW-0294">Fucose metabolism</keyword>
<proteinExistence type="inferred from homology"/>
<comment type="similarity">
    <text evidence="3">Belongs to the glycosyltransferase GT106 family.</text>
</comment>
<dbReference type="Gramene" id="OE9A063587T1">
    <property type="protein sequence ID" value="OE9A063587C1"/>
    <property type="gene ID" value="OE9A063587"/>
</dbReference>
<evidence type="ECO:0000256" key="3">
    <source>
        <dbReference type="ARBA" id="ARBA00007737"/>
    </source>
</evidence>
<evidence type="ECO:0000256" key="2">
    <source>
        <dbReference type="ARBA" id="ARBA00004881"/>
    </source>
</evidence>
<feature type="non-terminal residue" evidence="14">
    <location>
        <position position="1"/>
    </location>
</feature>
<dbReference type="PANTHER" id="PTHR31741">
    <property type="entry name" value="OS02G0726500 PROTEIN-RELATED"/>
    <property type="match status" value="1"/>
</dbReference>
<keyword evidence="15" id="KW-1185">Reference proteome</keyword>
<keyword evidence="4" id="KW-0328">Glycosyltransferase</keyword>
<dbReference type="OrthoDB" id="2012966at2759"/>
<evidence type="ECO:0000256" key="8">
    <source>
        <dbReference type="ARBA" id="ARBA00022989"/>
    </source>
</evidence>
<evidence type="ECO:0000256" key="11">
    <source>
        <dbReference type="ARBA" id="ARBA00023253"/>
    </source>
</evidence>
<keyword evidence="10" id="KW-0325">Glycoprotein</keyword>
<comment type="subcellular location">
    <subcellularLocation>
        <location evidence="1">Membrane</location>
        <topology evidence="1">Single-pass type II membrane protein</topology>
    </subcellularLocation>
</comment>
<dbReference type="AlphaFoldDB" id="A0A8S0R3M3"/>
<sequence>MVAVARIINATLVIPELDKRSLWLDSSNFSNVFDEDHFISSLANDVKIIRKLPMELTTATRGVKHFRSWSGIDYYQEEIASLWEEYQ</sequence>
<evidence type="ECO:0000256" key="9">
    <source>
        <dbReference type="ARBA" id="ARBA00023136"/>
    </source>
</evidence>
<name>A0A8S0R3M3_OLEEU</name>
<organism evidence="14 15">
    <name type="scientific">Olea europaea subsp. europaea</name>
    <dbReference type="NCBI Taxonomy" id="158383"/>
    <lineage>
        <taxon>Eukaryota</taxon>
        <taxon>Viridiplantae</taxon>
        <taxon>Streptophyta</taxon>
        <taxon>Embryophyta</taxon>
        <taxon>Tracheophyta</taxon>
        <taxon>Spermatophyta</taxon>
        <taxon>Magnoliopsida</taxon>
        <taxon>eudicotyledons</taxon>
        <taxon>Gunneridae</taxon>
        <taxon>Pentapetalae</taxon>
        <taxon>asterids</taxon>
        <taxon>lamiids</taxon>
        <taxon>Lamiales</taxon>
        <taxon>Oleaceae</taxon>
        <taxon>Oleeae</taxon>
        <taxon>Olea</taxon>
    </lineage>
</organism>
<dbReference type="Pfam" id="PF10250">
    <property type="entry name" value="O-FucT"/>
    <property type="match status" value="1"/>
</dbReference>
<dbReference type="GO" id="GO:0006004">
    <property type="term" value="P:fucose metabolic process"/>
    <property type="evidence" value="ECO:0007669"/>
    <property type="project" value="UniProtKB-KW"/>
</dbReference>
<keyword evidence="5" id="KW-0808">Transferase</keyword>
<evidence type="ECO:0000256" key="7">
    <source>
        <dbReference type="ARBA" id="ARBA00022968"/>
    </source>
</evidence>
<keyword evidence="7" id="KW-0735">Signal-anchor</keyword>
<gene>
    <name evidence="14" type="ORF">OLEA9_A063587</name>
</gene>
<comment type="pathway">
    <text evidence="2">Glycan metabolism.</text>
</comment>
<evidence type="ECO:0000256" key="12">
    <source>
        <dbReference type="ARBA" id="ARBA00023277"/>
    </source>
</evidence>
<evidence type="ECO:0000256" key="13">
    <source>
        <dbReference type="ARBA" id="ARBA00030350"/>
    </source>
</evidence>
<dbReference type="PANTHER" id="PTHR31741:SF1">
    <property type="entry name" value="O-FUCOSYLTRANSFERASE 7"/>
    <property type="match status" value="1"/>
</dbReference>
<evidence type="ECO:0000256" key="10">
    <source>
        <dbReference type="ARBA" id="ARBA00023180"/>
    </source>
</evidence>
<evidence type="ECO:0000313" key="14">
    <source>
        <dbReference type="EMBL" id="CAA2973999.1"/>
    </source>
</evidence>
<keyword evidence="12" id="KW-0119">Carbohydrate metabolism</keyword>
<reference evidence="14 15" key="1">
    <citation type="submission" date="2019-12" db="EMBL/GenBank/DDBJ databases">
        <authorList>
            <person name="Alioto T."/>
            <person name="Alioto T."/>
            <person name="Gomez Garrido J."/>
        </authorList>
    </citation>
    <scope>NUCLEOTIDE SEQUENCE [LARGE SCALE GENOMIC DNA]</scope>
</reference>
<comment type="caution">
    <text evidence="14">The sequence shown here is derived from an EMBL/GenBank/DDBJ whole genome shotgun (WGS) entry which is preliminary data.</text>
</comment>
<evidence type="ECO:0000256" key="5">
    <source>
        <dbReference type="ARBA" id="ARBA00022679"/>
    </source>
</evidence>
<protein>
    <recommendedName>
        <fullName evidence="13">O-fucosyltransferase family protein</fullName>
    </recommendedName>
</protein>
<keyword evidence="6" id="KW-0812">Transmembrane</keyword>
<evidence type="ECO:0000313" key="15">
    <source>
        <dbReference type="Proteomes" id="UP000594638"/>
    </source>
</evidence>
<evidence type="ECO:0000256" key="6">
    <source>
        <dbReference type="ARBA" id="ARBA00022692"/>
    </source>
</evidence>
<dbReference type="Proteomes" id="UP000594638">
    <property type="component" value="Unassembled WGS sequence"/>
</dbReference>
<dbReference type="GO" id="GO:0016020">
    <property type="term" value="C:membrane"/>
    <property type="evidence" value="ECO:0007669"/>
    <property type="project" value="UniProtKB-SubCell"/>
</dbReference>
<keyword evidence="8" id="KW-1133">Transmembrane helix</keyword>
<keyword evidence="9" id="KW-0472">Membrane</keyword>